<dbReference type="InterPro" id="IPR029063">
    <property type="entry name" value="SAM-dependent_MTases_sf"/>
</dbReference>
<keyword evidence="1" id="KW-0949">S-adenosyl-L-methionine</keyword>
<name>A0AAV8X0H9_9CUCU</name>
<dbReference type="GO" id="GO:0005737">
    <property type="term" value="C:cytoplasm"/>
    <property type="evidence" value="ECO:0007669"/>
    <property type="project" value="TreeGrafter"/>
</dbReference>
<protein>
    <recommendedName>
        <fullName evidence="1">RNA methyltransferase</fullName>
        <ecNumber evidence="1">2.1.1.-</ecNumber>
    </recommendedName>
</protein>
<comment type="similarity">
    <text evidence="1">Belongs to the methyltransferase superfamily.</text>
</comment>
<dbReference type="EMBL" id="JANEYF010004088">
    <property type="protein sequence ID" value="KAJ8932219.1"/>
    <property type="molecule type" value="Genomic_DNA"/>
</dbReference>
<dbReference type="PANTHER" id="PTHR12315">
    <property type="entry name" value="BICOID-INTERACTING PROTEIN RELATED"/>
    <property type="match status" value="1"/>
</dbReference>
<gene>
    <name evidence="2" type="ORF">NQ314_014829</name>
</gene>
<organism evidence="2 3">
    <name type="scientific">Rhamnusium bicolor</name>
    <dbReference type="NCBI Taxonomy" id="1586634"/>
    <lineage>
        <taxon>Eukaryota</taxon>
        <taxon>Metazoa</taxon>
        <taxon>Ecdysozoa</taxon>
        <taxon>Arthropoda</taxon>
        <taxon>Hexapoda</taxon>
        <taxon>Insecta</taxon>
        <taxon>Pterygota</taxon>
        <taxon>Neoptera</taxon>
        <taxon>Endopterygota</taxon>
        <taxon>Coleoptera</taxon>
        <taxon>Polyphaga</taxon>
        <taxon>Cucujiformia</taxon>
        <taxon>Chrysomeloidea</taxon>
        <taxon>Cerambycidae</taxon>
        <taxon>Lepturinae</taxon>
        <taxon>Rhagiini</taxon>
        <taxon>Rhamnusium</taxon>
    </lineage>
</organism>
<dbReference type="GO" id="GO:0008173">
    <property type="term" value="F:RNA methyltransferase activity"/>
    <property type="evidence" value="ECO:0007669"/>
    <property type="project" value="UniProtKB-UniRule"/>
</dbReference>
<dbReference type="GO" id="GO:2000632">
    <property type="term" value="P:negative regulation of pre-miRNA processing"/>
    <property type="evidence" value="ECO:0007669"/>
    <property type="project" value="TreeGrafter"/>
</dbReference>
<dbReference type="GO" id="GO:0032259">
    <property type="term" value="P:methylation"/>
    <property type="evidence" value="ECO:0007669"/>
    <property type="project" value="UniProtKB-KW"/>
</dbReference>
<sequence length="102" mass="11474">MENENLQFKGGNPGAVQYGNFINYYQFHPPAERLKLLPQKIWNNEKPCIALDIGCNAGNLTVALHSFLKNNVMEDCSILGVDIDPVLIRRAEESYSSDNISF</sequence>
<reference evidence="2" key="1">
    <citation type="journal article" date="2023" name="Insect Mol. Biol.">
        <title>Genome sequencing provides insights into the evolution of gene families encoding plant cell wall-degrading enzymes in longhorned beetles.</title>
        <authorList>
            <person name="Shin N.R."/>
            <person name="Okamura Y."/>
            <person name="Kirsch R."/>
            <person name="Pauchet Y."/>
        </authorList>
    </citation>
    <scope>NUCLEOTIDE SEQUENCE</scope>
    <source>
        <strain evidence="2">RBIC_L_NR</strain>
    </source>
</reference>
<comment type="caution">
    <text evidence="2">The sequence shown here is derived from an EMBL/GenBank/DDBJ whole genome shotgun (WGS) entry which is preliminary data.</text>
</comment>
<dbReference type="PANTHER" id="PTHR12315:SF1">
    <property type="entry name" value="RNA 5'-MONOPHOSPHATE METHYLTRANSFERASE"/>
    <property type="match status" value="1"/>
</dbReference>
<evidence type="ECO:0000313" key="3">
    <source>
        <dbReference type="Proteomes" id="UP001162156"/>
    </source>
</evidence>
<keyword evidence="1" id="KW-0489">Methyltransferase</keyword>
<dbReference type="InterPro" id="IPR039772">
    <property type="entry name" value="Bin3-like"/>
</dbReference>
<dbReference type="GO" id="GO:0008171">
    <property type="term" value="F:O-methyltransferase activity"/>
    <property type="evidence" value="ECO:0007669"/>
    <property type="project" value="UniProtKB-UniRule"/>
</dbReference>
<keyword evidence="3" id="KW-1185">Reference proteome</keyword>
<dbReference type="AlphaFoldDB" id="A0AAV8X0H9"/>
<proteinExistence type="inferred from homology"/>
<dbReference type="SUPFAM" id="SSF53335">
    <property type="entry name" value="S-adenosyl-L-methionine-dependent methyltransferases"/>
    <property type="match status" value="1"/>
</dbReference>
<dbReference type="EC" id="2.1.1.-" evidence="1"/>
<evidence type="ECO:0000313" key="2">
    <source>
        <dbReference type="EMBL" id="KAJ8932219.1"/>
    </source>
</evidence>
<dbReference type="CDD" id="cd02440">
    <property type="entry name" value="AdoMet_MTases"/>
    <property type="match status" value="1"/>
</dbReference>
<accession>A0AAV8X0H9</accession>
<dbReference type="Proteomes" id="UP001162156">
    <property type="component" value="Unassembled WGS sequence"/>
</dbReference>
<evidence type="ECO:0000256" key="1">
    <source>
        <dbReference type="RuleBase" id="RU367087"/>
    </source>
</evidence>
<dbReference type="Gene3D" id="3.40.50.150">
    <property type="entry name" value="Vaccinia Virus protein VP39"/>
    <property type="match status" value="1"/>
</dbReference>
<keyword evidence="1" id="KW-0808">Transferase</keyword>